<proteinExistence type="predicted"/>
<keyword evidence="2 4" id="KW-1133">Transmembrane helix</keyword>
<evidence type="ECO:0000313" key="7">
    <source>
        <dbReference type="Proteomes" id="UP000636949"/>
    </source>
</evidence>
<evidence type="ECO:0000259" key="5">
    <source>
        <dbReference type="PROSITE" id="PS50850"/>
    </source>
</evidence>
<dbReference type="AlphaFoldDB" id="A0A8J2Z3X0"/>
<feature type="transmembrane region" description="Helical" evidence="4">
    <location>
        <begin position="178"/>
        <end position="200"/>
    </location>
</feature>
<evidence type="ECO:0000313" key="6">
    <source>
        <dbReference type="EMBL" id="GGF94210.1"/>
    </source>
</evidence>
<dbReference type="OrthoDB" id="5620081at2"/>
<feature type="transmembrane region" description="Helical" evidence="4">
    <location>
        <begin position="118"/>
        <end position="139"/>
    </location>
</feature>
<dbReference type="RefSeq" id="WP_117001913.1">
    <property type="nucleotide sequence ID" value="NZ_BMJS01000007.1"/>
</dbReference>
<keyword evidence="7" id="KW-1185">Reference proteome</keyword>
<dbReference type="Proteomes" id="UP000636949">
    <property type="component" value="Unassembled WGS sequence"/>
</dbReference>
<accession>A0A8J2Z3X0</accession>
<feature type="domain" description="Major facilitator superfamily (MFS) profile" evidence="5">
    <location>
        <begin position="276"/>
        <end position="491"/>
    </location>
</feature>
<organism evidence="6 7">
    <name type="scientific">Cysteiniphilum litorale</name>
    <dbReference type="NCBI Taxonomy" id="2056700"/>
    <lineage>
        <taxon>Bacteria</taxon>
        <taxon>Pseudomonadati</taxon>
        <taxon>Pseudomonadota</taxon>
        <taxon>Gammaproteobacteria</taxon>
        <taxon>Thiotrichales</taxon>
        <taxon>Fastidiosibacteraceae</taxon>
        <taxon>Cysteiniphilum</taxon>
    </lineage>
</organism>
<feature type="transmembrane region" description="Helical" evidence="4">
    <location>
        <begin position="69"/>
        <end position="86"/>
    </location>
</feature>
<feature type="transmembrane region" description="Helical" evidence="4">
    <location>
        <begin position="352"/>
        <end position="376"/>
    </location>
</feature>
<feature type="transmembrane region" description="Helical" evidence="4">
    <location>
        <begin position="221"/>
        <end position="238"/>
    </location>
</feature>
<feature type="transmembrane region" description="Helical" evidence="4">
    <location>
        <begin position="461"/>
        <end position="480"/>
    </location>
</feature>
<evidence type="ECO:0000256" key="4">
    <source>
        <dbReference type="SAM" id="Phobius"/>
    </source>
</evidence>
<feature type="transmembrane region" description="Helical" evidence="4">
    <location>
        <begin position="388"/>
        <end position="411"/>
    </location>
</feature>
<dbReference type="InterPro" id="IPR036259">
    <property type="entry name" value="MFS_trans_sf"/>
</dbReference>
<keyword evidence="3 4" id="KW-0472">Membrane</keyword>
<dbReference type="InterPro" id="IPR020846">
    <property type="entry name" value="MFS_dom"/>
</dbReference>
<name>A0A8J2Z3X0_9GAMM</name>
<feature type="transmembrane region" description="Helical" evidence="4">
    <location>
        <begin position="275"/>
        <end position="300"/>
    </location>
</feature>
<protein>
    <submittedName>
        <fullName evidence="6">Peptide transporter</fullName>
    </submittedName>
</protein>
<gene>
    <name evidence="6" type="ORF">GCM10010995_09310</name>
</gene>
<evidence type="ECO:0000256" key="3">
    <source>
        <dbReference type="ARBA" id="ARBA00023136"/>
    </source>
</evidence>
<feature type="transmembrane region" description="Helical" evidence="4">
    <location>
        <begin position="244"/>
        <end position="263"/>
    </location>
</feature>
<keyword evidence="1 4" id="KW-0812">Transmembrane</keyword>
<dbReference type="SUPFAM" id="SSF103473">
    <property type="entry name" value="MFS general substrate transporter"/>
    <property type="match status" value="1"/>
</dbReference>
<evidence type="ECO:0000256" key="2">
    <source>
        <dbReference type="ARBA" id="ARBA00022989"/>
    </source>
</evidence>
<dbReference type="GO" id="GO:0022857">
    <property type="term" value="F:transmembrane transporter activity"/>
    <property type="evidence" value="ECO:0007669"/>
    <property type="project" value="InterPro"/>
</dbReference>
<sequence>MQLKPKKLLLNTKQPFGLWFLLLTSLFYSMGTAAITVHFSGFIHSIADSTQEGLTPDILAINFNLVTNLFLYSAAGLIGGILGYMIGHRRSVIIGMLYSFVALILLSLNNLSLIGFSAYIIGVGLVIPNLFTTLSFLYTQDDPRRHAGFTLMYMATILGAALSLSIGGSLQHLSYQNWFIIMAVVTLFAVLIFLAGGIYLNRNIGLIDGVEAKYTPSTYSVIFILIVLSSLTDFLLHYQRVLQAIIISLALIAIIIMLIYAYLEKDETQRKRNRLLLILLALSVFFWLADKSIITIFLNYLTLFNRDYGFFNAKSLSADFFFEANIALVLIIGFVSAVLWNKNKHTQHMKRLIRLFSLATLFMALASGLLFFSFFSQSLNHFAMTGNYLLLITLMLNSVAKVLLLPLYYAMVGKFSPRKYESIVMGFFFIITAGIGVFVYSLNQNILNSQILTNTYQSLSYLYGTLFVAGLLCALVAYLLSKFMHYHKKNV</sequence>
<comment type="caution">
    <text evidence="6">The sequence shown here is derived from an EMBL/GenBank/DDBJ whole genome shotgun (WGS) entry which is preliminary data.</text>
</comment>
<dbReference type="EMBL" id="BMJS01000007">
    <property type="protein sequence ID" value="GGF94210.1"/>
    <property type="molecule type" value="Genomic_DNA"/>
</dbReference>
<reference evidence="6" key="2">
    <citation type="submission" date="2020-09" db="EMBL/GenBank/DDBJ databases">
        <authorList>
            <person name="Sun Q."/>
            <person name="Zhou Y."/>
        </authorList>
    </citation>
    <scope>NUCLEOTIDE SEQUENCE</scope>
    <source>
        <strain evidence="6">CGMCC 1.15758</strain>
    </source>
</reference>
<evidence type="ECO:0000256" key="1">
    <source>
        <dbReference type="ARBA" id="ARBA00022692"/>
    </source>
</evidence>
<feature type="transmembrane region" description="Helical" evidence="4">
    <location>
        <begin position="93"/>
        <end position="112"/>
    </location>
</feature>
<reference evidence="6" key="1">
    <citation type="journal article" date="2014" name="Int. J. Syst. Evol. Microbiol.">
        <title>Complete genome sequence of Corynebacterium casei LMG S-19264T (=DSM 44701T), isolated from a smear-ripened cheese.</title>
        <authorList>
            <consortium name="US DOE Joint Genome Institute (JGI-PGF)"/>
            <person name="Walter F."/>
            <person name="Albersmeier A."/>
            <person name="Kalinowski J."/>
            <person name="Ruckert C."/>
        </authorList>
    </citation>
    <scope>NUCLEOTIDE SEQUENCE</scope>
    <source>
        <strain evidence="6">CGMCC 1.15758</strain>
    </source>
</reference>
<dbReference type="PROSITE" id="PS50850">
    <property type="entry name" value="MFS"/>
    <property type="match status" value="1"/>
</dbReference>
<dbReference type="Gene3D" id="1.20.1250.20">
    <property type="entry name" value="MFS general substrate transporter like domains"/>
    <property type="match status" value="1"/>
</dbReference>
<feature type="transmembrane region" description="Helical" evidence="4">
    <location>
        <begin position="151"/>
        <end position="172"/>
    </location>
</feature>
<feature type="transmembrane region" description="Helical" evidence="4">
    <location>
        <begin position="320"/>
        <end position="340"/>
    </location>
</feature>
<feature type="transmembrane region" description="Helical" evidence="4">
    <location>
        <begin position="423"/>
        <end position="441"/>
    </location>
</feature>